<feature type="region of interest" description="Disordered" evidence="1">
    <location>
        <begin position="816"/>
        <end position="846"/>
    </location>
</feature>
<protein>
    <recommendedName>
        <fullName evidence="2">BTB domain-containing protein</fullName>
    </recommendedName>
</protein>
<proteinExistence type="predicted"/>
<dbReference type="SMART" id="SM00225">
    <property type="entry name" value="BTB"/>
    <property type="match status" value="2"/>
</dbReference>
<dbReference type="Gene3D" id="3.30.710.10">
    <property type="entry name" value="Potassium Channel Kv1.1, Chain A"/>
    <property type="match status" value="2"/>
</dbReference>
<organism evidence="3 4">
    <name type="scientific">Stichopus japonicus</name>
    <name type="common">Sea cucumber</name>
    <dbReference type="NCBI Taxonomy" id="307972"/>
    <lineage>
        <taxon>Eukaryota</taxon>
        <taxon>Metazoa</taxon>
        <taxon>Echinodermata</taxon>
        <taxon>Eleutherozoa</taxon>
        <taxon>Echinozoa</taxon>
        <taxon>Holothuroidea</taxon>
        <taxon>Aspidochirotacea</taxon>
        <taxon>Aspidochirotida</taxon>
        <taxon>Stichopodidae</taxon>
        <taxon>Apostichopus</taxon>
    </lineage>
</organism>
<dbReference type="EMBL" id="MRZV01000713">
    <property type="protein sequence ID" value="PIK45456.1"/>
    <property type="molecule type" value="Genomic_DNA"/>
</dbReference>
<accession>A0A2G8KBS4</accession>
<name>A0A2G8KBS4_STIJA</name>
<feature type="domain" description="BTB" evidence="2">
    <location>
        <begin position="664"/>
        <end position="726"/>
    </location>
</feature>
<evidence type="ECO:0000313" key="4">
    <source>
        <dbReference type="Proteomes" id="UP000230750"/>
    </source>
</evidence>
<dbReference type="InterPro" id="IPR000210">
    <property type="entry name" value="BTB/POZ_dom"/>
</dbReference>
<dbReference type="OrthoDB" id="684045at2759"/>
<dbReference type="Proteomes" id="UP000230750">
    <property type="component" value="Unassembled WGS sequence"/>
</dbReference>
<dbReference type="AlphaFoldDB" id="A0A2G8KBS4"/>
<sequence>MASGDTDSGVEAGFYGTWKIVKVEVYSTEATNVGGLEGVEFHLSESGEYFWRVPKHVSQIPYIVSSFDFYRVTGTRFHFLRFIGGQSGEWFDFNAMLKWEDRMHLKHENVFTIICEKVWSIDKAKEEPYSLLPALHEGFFSDITIKAANGRKFLLHQAILQASCPRLHWLRSPPPLTGVEEDTLKIVLHFFYAECLPLEVSMESIQGCLKLASKTPGLEKLAKMCQEYLKKAALQEQIFAIINELHSCADRIINIFSSSSTVAGDNSNTEATLVSEPAKLCYAVKQAAREAAVGEHLLKSSIKLKVFCLLRELHAMDELRAKCVLICDLFSRRKNDLSRQERHEIIKYAKSRIPIFLKQLQTFLEAFYSKLRNIFSDKLSPVQRHEVAAYLVPEMKICVDLITKLMEDSRQSLKEVLRTTSTKEKQKKNNSGDYLHRTVQAAMHVEELLKLRSMQNKLSEVLLTLQHRKELYEALPQEEKVYALMKLMEQLLEEIPLVLSKANRLSEAYGNLPMRKWKFYFKMATSKVAWGLQKASANKAFLQPVVKKCCDLVHRDSFSQTASALGLLEPVGHKPGTSHEGASPGGSGDRLSSDALLYSGVESWKTPPTSGESRLARLLSDLFDSGEDTDMVFEIIQVKEEPADIIVDHTQGGTPVETQGSERVEEVRVLKAHRAIIAARCDWFRRALMSGMRESIDKKIEVHDIDPDLFVQFVRYLYSGQLDTGAMSIDQLADMMAVSDRYEMDNLKKVCEGALKSRLDEESVLFLLSVADQFHASTLREASISYVIEHPLVVQAEDFEELPENLQNEVTKLVSRHRQDDSCDPVHRYKGLQYDSDSSDSSDYSRDVQGLASGLMDLRTGPGIAPLQLPSYSGSSDEEVAGGESVHVDASRLEETVQQLKEVLGEEIPNEELRRLARAADYDVNRAVNFFFNVTS</sequence>
<feature type="compositionally biased region" description="Basic and acidic residues" evidence="1">
    <location>
        <begin position="817"/>
        <end position="827"/>
    </location>
</feature>
<dbReference type="STRING" id="307972.A0A2G8KBS4"/>
<dbReference type="CDD" id="cd14733">
    <property type="entry name" value="BACK"/>
    <property type="match status" value="1"/>
</dbReference>
<evidence type="ECO:0000256" key="1">
    <source>
        <dbReference type="SAM" id="MobiDB-lite"/>
    </source>
</evidence>
<dbReference type="Pfam" id="PF00651">
    <property type="entry name" value="BTB"/>
    <property type="match status" value="2"/>
</dbReference>
<reference evidence="3 4" key="1">
    <citation type="journal article" date="2017" name="PLoS Biol.">
        <title>The sea cucumber genome provides insights into morphological evolution and visceral regeneration.</title>
        <authorList>
            <person name="Zhang X."/>
            <person name="Sun L."/>
            <person name="Yuan J."/>
            <person name="Sun Y."/>
            <person name="Gao Y."/>
            <person name="Zhang L."/>
            <person name="Li S."/>
            <person name="Dai H."/>
            <person name="Hamel J.F."/>
            <person name="Liu C."/>
            <person name="Yu Y."/>
            <person name="Liu S."/>
            <person name="Lin W."/>
            <person name="Guo K."/>
            <person name="Jin S."/>
            <person name="Xu P."/>
            <person name="Storey K.B."/>
            <person name="Huan P."/>
            <person name="Zhang T."/>
            <person name="Zhou Y."/>
            <person name="Zhang J."/>
            <person name="Lin C."/>
            <person name="Li X."/>
            <person name="Xing L."/>
            <person name="Huo D."/>
            <person name="Sun M."/>
            <person name="Wang L."/>
            <person name="Mercier A."/>
            <person name="Li F."/>
            <person name="Yang H."/>
            <person name="Xiang J."/>
        </authorList>
    </citation>
    <scope>NUCLEOTIDE SEQUENCE [LARGE SCALE GENOMIC DNA]</scope>
    <source>
        <strain evidence="3">Shaxun</strain>
        <tissue evidence="3">Muscle</tissue>
    </source>
</reference>
<evidence type="ECO:0000259" key="2">
    <source>
        <dbReference type="PROSITE" id="PS50097"/>
    </source>
</evidence>
<dbReference type="PROSITE" id="PS50097">
    <property type="entry name" value="BTB"/>
    <property type="match status" value="1"/>
</dbReference>
<evidence type="ECO:0000313" key="3">
    <source>
        <dbReference type="EMBL" id="PIK45456.1"/>
    </source>
</evidence>
<gene>
    <name evidence="3" type="ORF">BSL78_17688</name>
</gene>
<dbReference type="PANTHER" id="PTHR24413">
    <property type="entry name" value="SPECKLE-TYPE POZ PROTEIN"/>
    <property type="match status" value="1"/>
</dbReference>
<keyword evidence="4" id="KW-1185">Reference proteome</keyword>
<dbReference type="InterPro" id="IPR011333">
    <property type="entry name" value="SKP1/BTB/POZ_sf"/>
</dbReference>
<feature type="region of interest" description="Disordered" evidence="1">
    <location>
        <begin position="569"/>
        <end position="589"/>
    </location>
</feature>
<dbReference type="SUPFAM" id="SSF54695">
    <property type="entry name" value="POZ domain"/>
    <property type="match status" value="2"/>
</dbReference>
<dbReference type="CDD" id="cd18186">
    <property type="entry name" value="BTB_POZ_ZBTB_KLHL-like"/>
    <property type="match status" value="2"/>
</dbReference>
<comment type="caution">
    <text evidence="3">The sequence shown here is derived from an EMBL/GenBank/DDBJ whole genome shotgun (WGS) entry which is preliminary data.</text>
</comment>
<dbReference type="Gene3D" id="1.10.8.10">
    <property type="entry name" value="DNA helicase RuvA subunit, C-terminal domain"/>
    <property type="match status" value="1"/>
</dbReference>